<comment type="similarity">
    <text evidence="2">Belongs to the class-II aminoacyl-tRNA synthetase family.</text>
</comment>
<evidence type="ECO:0000256" key="6">
    <source>
        <dbReference type="ARBA" id="ARBA00022741"/>
    </source>
</evidence>
<dbReference type="PRINTS" id="PR01042">
    <property type="entry name" value="TRNASYNTHASP"/>
</dbReference>
<evidence type="ECO:0000256" key="1">
    <source>
        <dbReference type="ARBA" id="ARBA00004496"/>
    </source>
</evidence>
<dbReference type="Pfam" id="PF20917">
    <property type="entry name" value="AsnRS_N"/>
    <property type="match status" value="1"/>
</dbReference>
<feature type="domain" description="Aminoacyl-transfer RNA synthetases class-II family profile" evidence="12">
    <location>
        <begin position="288"/>
        <end position="578"/>
    </location>
</feature>
<dbReference type="GO" id="GO:0005737">
    <property type="term" value="C:cytoplasm"/>
    <property type="evidence" value="ECO:0007669"/>
    <property type="project" value="UniProtKB-SubCell"/>
</dbReference>
<keyword evidence="4" id="KW-0963">Cytoplasm</keyword>
<evidence type="ECO:0000259" key="12">
    <source>
        <dbReference type="PROSITE" id="PS50862"/>
    </source>
</evidence>
<dbReference type="NCBIfam" id="TIGR00457">
    <property type="entry name" value="asnS"/>
    <property type="match status" value="1"/>
</dbReference>
<dbReference type="RefSeq" id="XP_006673972.1">
    <property type="nucleotide sequence ID" value="XM_006673909.1"/>
</dbReference>
<keyword evidence="7" id="KW-0067">ATP-binding</keyword>
<reference evidence="13 14" key="1">
    <citation type="journal article" date="2011" name="Genome Biol.">
        <title>Genome sequence of the insect pathogenic fungus Cordyceps militaris, a valued traditional Chinese medicine.</title>
        <authorList>
            <person name="Zheng P."/>
            <person name="Xia Y."/>
            <person name="Xiao G."/>
            <person name="Xiong C."/>
            <person name="Hu X."/>
            <person name="Zhang S."/>
            <person name="Zheng H."/>
            <person name="Huang Y."/>
            <person name="Zhou Y."/>
            <person name="Wang S."/>
            <person name="Zhao G.P."/>
            <person name="Liu X."/>
            <person name="St Leger R.J."/>
            <person name="Wang C."/>
        </authorList>
    </citation>
    <scope>NUCLEOTIDE SEQUENCE [LARGE SCALE GENOMIC DNA]</scope>
    <source>
        <strain evidence="13 14">CM01</strain>
    </source>
</reference>
<evidence type="ECO:0000256" key="9">
    <source>
        <dbReference type="ARBA" id="ARBA00023146"/>
    </source>
</evidence>
<dbReference type="eggNOG" id="KOG0555">
    <property type="taxonomic scope" value="Eukaryota"/>
</dbReference>
<evidence type="ECO:0000256" key="2">
    <source>
        <dbReference type="ARBA" id="ARBA00008226"/>
    </source>
</evidence>
<evidence type="ECO:0000256" key="5">
    <source>
        <dbReference type="ARBA" id="ARBA00022598"/>
    </source>
</evidence>
<keyword evidence="6" id="KW-0547">Nucleotide-binding</keyword>
<name>G3JS81_CORMM</name>
<dbReference type="Gene3D" id="3.30.1910.20">
    <property type="entry name" value="asparaginyl-tRNA synthetase, N-terminal domain"/>
    <property type="match status" value="1"/>
</dbReference>
<dbReference type="Pfam" id="PF00152">
    <property type="entry name" value="tRNA-synt_2"/>
    <property type="match status" value="1"/>
</dbReference>
<evidence type="ECO:0000256" key="8">
    <source>
        <dbReference type="ARBA" id="ARBA00022917"/>
    </source>
</evidence>
<keyword evidence="5" id="KW-0436">Ligase</keyword>
<organism evidence="13 14">
    <name type="scientific">Cordyceps militaris (strain CM01)</name>
    <name type="common">Caterpillar fungus</name>
    <dbReference type="NCBI Taxonomy" id="983644"/>
    <lineage>
        <taxon>Eukaryota</taxon>
        <taxon>Fungi</taxon>
        <taxon>Dikarya</taxon>
        <taxon>Ascomycota</taxon>
        <taxon>Pezizomycotina</taxon>
        <taxon>Sordariomycetes</taxon>
        <taxon>Hypocreomycetidae</taxon>
        <taxon>Hypocreales</taxon>
        <taxon>Cordycipitaceae</taxon>
        <taxon>Cordyceps</taxon>
    </lineage>
</organism>
<dbReference type="AlphaFoldDB" id="G3JS81"/>
<dbReference type="Gene3D" id="2.40.50.140">
    <property type="entry name" value="Nucleic acid-binding proteins"/>
    <property type="match status" value="1"/>
</dbReference>
<dbReference type="SUPFAM" id="SSF50249">
    <property type="entry name" value="Nucleic acid-binding proteins"/>
    <property type="match status" value="1"/>
</dbReference>
<dbReference type="InterPro" id="IPR004364">
    <property type="entry name" value="Aa-tRNA-synt_II"/>
</dbReference>
<evidence type="ECO:0000256" key="11">
    <source>
        <dbReference type="ARBA" id="ARBA00047844"/>
    </source>
</evidence>
<dbReference type="OMA" id="HELRVDY"/>
<dbReference type="Gene3D" id="3.30.930.10">
    <property type="entry name" value="Bira Bifunctional Protein, Domain 2"/>
    <property type="match status" value="1"/>
</dbReference>
<dbReference type="STRING" id="983644.G3JS81"/>
<dbReference type="CDD" id="cd00776">
    <property type="entry name" value="AsxRS_core"/>
    <property type="match status" value="1"/>
</dbReference>
<evidence type="ECO:0000256" key="3">
    <source>
        <dbReference type="ARBA" id="ARBA00012816"/>
    </source>
</evidence>
<dbReference type="InterPro" id="IPR006195">
    <property type="entry name" value="aa-tRNA-synth_II"/>
</dbReference>
<evidence type="ECO:0000313" key="13">
    <source>
        <dbReference type="EMBL" id="EGX88727.1"/>
    </source>
</evidence>
<dbReference type="PANTHER" id="PTHR22594:SF16">
    <property type="entry name" value="ASPARAGINE--TRNA LIGASE, CYTOPLASMIC"/>
    <property type="match status" value="1"/>
</dbReference>
<dbReference type="PROSITE" id="PS50862">
    <property type="entry name" value="AA_TRNA_LIGASE_II"/>
    <property type="match status" value="1"/>
</dbReference>
<proteinExistence type="inferred from homology"/>
<dbReference type="HOGENOM" id="CLU_004553_2_10_1"/>
<protein>
    <recommendedName>
        <fullName evidence="3">asparagine--tRNA ligase</fullName>
        <ecNumber evidence="3">6.1.1.22</ecNumber>
    </recommendedName>
    <alternativeName>
        <fullName evidence="10">Asparaginyl-tRNA synthetase</fullName>
    </alternativeName>
</protein>
<dbReference type="GO" id="GO:0006421">
    <property type="term" value="P:asparaginyl-tRNA aminoacylation"/>
    <property type="evidence" value="ECO:0007669"/>
    <property type="project" value="InterPro"/>
</dbReference>
<dbReference type="GeneID" id="18170778"/>
<dbReference type="InterPro" id="IPR002312">
    <property type="entry name" value="Asp/Asn-tRNA-synth_IIb"/>
</dbReference>
<evidence type="ECO:0000256" key="4">
    <source>
        <dbReference type="ARBA" id="ARBA00022490"/>
    </source>
</evidence>
<dbReference type="SUPFAM" id="SSF55681">
    <property type="entry name" value="Class II aaRS and biotin synthetases"/>
    <property type="match status" value="1"/>
</dbReference>
<dbReference type="GO" id="GO:0004816">
    <property type="term" value="F:asparagine-tRNA ligase activity"/>
    <property type="evidence" value="ECO:0007669"/>
    <property type="project" value="UniProtKB-EC"/>
</dbReference>
<keyword evidence="9 13" id="KW-0030">Aminoacyl-tRNA synthetase</keyword>
<evidence type="ECO:0000313" key="14">
    <source>
        <dbReference type="Proteomes" id="UP000001610"/>
    </source>
</evidence>
<dbReference type="InterPro" id="IPR048952">
    <property type="entry name" value="AsnRS_N"/>
</dbReference>
<sequence>MSPVDHTAALVLGSPPKDIAGQPSSAPPVIIYIDDASGSDDASTPGTKESPFQSLFAAYIAFPPESSTPSPVYFARVVKANGQGDAVEWREAAKSAMKKVVSRYAEYVKKMAKQNEEEADRQATLVEARKVVIQEDHTLPKAIRLKISAKAPEGVTLGSESTTGTRVKVIGRIDNIRVSKTRTFVYLTDTRDTLLCLFEGAVNAVAPVLFQKQTSIEVFGQLKSVPAKNKAPGDRELHADYYRIIGEAPGGPESFTNIAPTSAHQSTLPDARHLVLRRREEAMVMKARSSALSAFRQYYNEHEMREATAPSFVQTQVEGGGSLFSLSYYGERAYLTQTSQLYLEAQLPVLGDCYAIQSSFRAENSHTRRHLSEYTHIEGELDFIEFDDLLNHIEDLLCGVIEILLAHPESRELIMALNPDFKSPARPFRRMRYAEAIEWLNAHGVMDENGVPHVFGTDIAEAAERRMTDEIGVPIMLTHFPVPIKAFYMKRDAGDPRVTESVDCLVPGVGEVVGAGMRMDDYDQLVEVMKENAWDLKAYAFYSDQRKYGTSPHGGYGMGIERFLAWILNRHSVRECVPFPRYPGKCTP</sequence>
<dbReference type="GO" id="GO:0005524">
    <property type="term" value="F:ATP binding"/>
    <property type="evidence" value="ECO:0007669"/>
    <property type="project" value="UniProtKB-KW"/>
</dbReference>
<comment type="catalytic activity">
    <reaction evidence="11">
        <text>tRNA(Asn) + L-asparagine + ATP = L-asparaginyl-tRNA(Asn) + AMP + diphosphate + H(+)</text>
        <dbReference type="Rhea" id="RHEA:11180"/>
        <dbReference type="Rhea" id="RHEA-COMP:9659"/>
        <dbReference type="Rhea" id="RHEA-COMP:9674"/>
        <dbReference type="ChEBI" id="CHEBI:15378"/>
        <dbReference type="ChEBI" id="CHEBI:30616"/>
        <dbReference type="ChEBI" id="CHEBI:33019"/>
        <dbReference type="ChEBI" id="CHEBI:58048"/>
        <dbReference type="ChEBI" id="CHEBI:78442"/>
        <dbReference type="ChEBI" id="CHEBI:78515"/>
        <dbReference type="ChEBI" id="CHEBI:456215"/>
        <dbReference type="EC" id="6.1.1.22"/>
    </reaction>
</comment>
<dbReference type="InterPro" id="IPR004522">
    <property type="entry name" value="Asn-tRNA-ligase"/>
</dbReference>
<keyword evidence="14" id="KW-1185">Reference proteome</keyword>
<dbReference type="InterPro" id="IPR012340">
    <property type="entry name" value="NA-bd_OB-fold"/>
</dbReference>
<evidence type="ECO:0000256" key="7">
    <source>
        <dbReference type="ARBA" id="ARBA00022840"/>
    </source>
</evidence>
<dbReference type="KEGG" id="cmt:CCM_08773"/>
<dbReference type="OrthoDB" id="1931232at2759"/>
<dbReference type="EMBL" id="JH126405">
    <property type="protein sequence ID" value="EGX88727.1"/>
    <property type="molecule type" value="Genomic_DNA"/>
</dbReference>
<dbReference type="InParanoid" id="G3JS81"/>
<dbReference type="InterPro" id="IPR045864">
    <property type="entry name" value="aa-tRNA-synth_II/BPL/LPL"/>
</dbReference>
<dbReference type="PANTHER" id="PTHR22594">
    <property type="entry name" value="ASPARTYL/LYSYL-TRNA SYNTHETASE"/>
    <property type="match status" value="1"/>
</dbReference>
<accession>G3JS81</accession>
<dbReference type="FunCoup" id="G3JS81">
    <property type="interactions" value="849"/>
</dbReference>
<comment type="subcellular location">
    <subcellularLocation>
        <location evidence="1">Cytoplasm</location>
    </subcellularLocation>
</comment>
<dbReference type="Proteomes" id="UP000001610">
    <property type="component" value="Unassembled WGS sequence"/>
</dbReference>
<keyword evidence="8" id="KW-0648">Protein biosynthesis</keyword>
<dbReference type="EC" id="6.1.1.22" evidence="3"/>
<dbReference type="VEuPathDB" id="FungiDB:CCM_08773"/>
<gene>
    <name evidence="13" type="ORF">CCM_08773</name>
</gene>
<evidence type="ECO:0000256" key="10">
    <source>
        <dbReference type="ARBA" id="ARBA00029886"/>
    </source>
</evidence>